<sequence length="69" mass="7091">MKTVLVSLAALGLATAPAFAMCGHDRMAQSEAPVEVARTMTVPDSLDMEATASIPENEATGATSRPVSD</sequence>
<name>A0A4R5PL72_9HYPH</name>
<dbReference type="Proteomes" id="UP000295131">
    <property type="component" value="Unassembled WGS sequence"/>
</dbReference>
<evidence type="ECO:0000256" key="2">
    <source>
        <dbReference type="SAM" id="SignalP"/>
    </source>
</evidence>
<reference evidence="3 4" key="1">
    <citation type="journal article" date="2013" name="Int. J. Syst. Evol. Microbiol.">
        <title>Hoeflea suaedae sp. nov., an endophytic bacterium isolated from the root of the halophyte Suaeda maritima.</title>
        <authorList>
            <person name="Chung E.J."/>
            <person name="Park J.A."/>
            <person name="Pramanik P."/>
            <person name="Bibi F."/>
            <person name="Jeon C.O."/>
            <person name="Chung Y.R."/>
        </authorList>
    </citation>
    <scope>NUCLEOTIDE SEQUENCE [LARGE SCALE GENOMIC DNA]</scope>
    <source>
        <strain evidence="3 4">YC6898</strain>
    </source>
</reference>
<evidence type="ECO:0000313" key="3">
    <source>
        <dbReference type="EMBL" id="TDH37674.1"/>
    </source>
</evidence>
<keyword evidence="4" id="KW-1185">Reference proteome</keyword>
<dbReference type="AlphaFoldDB" id="A0A4R5PL72"/>
<dbReference type="RefSeq" id="WP_133282512.1">
    <property type="nucleotide sequence ID" value="NZ_SMSI01000001.1"/>
</dbReference>
<accession>A0A4R5PL72</accession>
<protein>
    <submittedName>
        <fullName evidence="3">Uncharacterized protein</fullName>
    </submittedName>
</protein>
<feature type="signal peptide" evidence="2">
    <location>
        <begin position="1"/>
        <end position="20"/>
    </location>
</feature>
<gene>
    <name evidence="3" type="ORF">E2A64_00575</name>
</gene>
<evidence type="ECO:0000256" key="1">
    <source>
        <dbReference type="SAM" id="MobiDB-lite"/>
    </source>
</evidence>
<feature type="region of interest" description="Disordered" evidence="1">
    <location>
        <begin position="49"/>
        <end position="69"/>
    </location>
</feature>
<evidence type="ECO:0000313" key="4">
    <source>
        <dbReference type="Proteomes" id="UP000295131"/>
    </source>
</evidence>
<feature type="chain" id="PRO_5020873773" evidence="2">
    <location>
        <begin position="21"/>
        <end position="69"/>
    </location>
</feature>
<dbReference type="EMBL" id="SMSI01000001">
    <property type="protein sequence ID" value="TDH37674.1"/>
    <property type="molecule type" value="Genomic_DNA"/>
</dbReference>
<feature type="compositionally biased region" description="Polar residues" evidence="1">
    <location>
        <begin position="60"/>
        <end position="69"/>
    </location>
</feature>
<organism evidence="3 4">
    <name type="scientific">Pseudohoeflea suaedae</name>
    <dbReference type="NCBI Taxonomy" id="877384"/>
    <lineage>
        <taxon>Bacteria</taxon>
        <taxon>Pseudomonadati</taxon>
        <taxon>Pseudomonadota</taxon>
        <taxon>Alphaproteobacteria</taxon>
        <taxon>Hyphomicrobiales</taxon>
        <taxon>Rhizobiaceae</taxon>
        <taxon>Pseudohoeflea</taxon>
    </lineage>
</organism>
<proteinExistence type="predicted"/>
<comment type="caution">
    <text evidence="3">The sequence shown here is derived from an EMBL/GenBank/DDBJ whole genome shotgun (WGS) entry which is preliminary data.</text>
</comment>
<keyword evidence="2" id="KW-0732">Signal</keyword>